<dbReference type="InterPro" id="IPR001375">
    <property type="entry name" value="Peptidase_S9_cat"/>
</dbReference>
<dbReference type="AlphaFoldDB" id="A0A3M2LHY0"/>
<dbReference type="GO" id="GO:0006508">
    <property type="term" value="P:proteolysis"/>
    <property type="evidence" value="ECO:0007669"/>
    <property type="project" value="InterPro"/>
</dbReference>
<proteinExistence type="predicted"/>
<evidence type="ECO:0000313" key="4">
    <source>
        <dbReference type="EMBL" id="RMI37064.1"/>
    </source>
</evidence>
<dbReference type="InterPro" id="IPR029058">
    <property type="entry name" value="AB_hydrolase_fold"/>
</dbReference>
<dbReference type="SUPFAM" id="SSF53474">
    <property type="entry name" value="alpha/beta-Hydrolases"/>
    <property type="match status" value="1"/>
</dbReference>
<evidence type="ECO:0000256" key="2">
    <source>
        <dbReference type="SAM" id="Phobius"/>
    </source>
</evidence>
<reference evidence="4 5" key="1">
    <citation type="submission" date="2018-10" db="EMBL/GenBank/DDBJ databases">
        <title>Isolation from soil.</title>
        <authorList>
            <person name="Hu J."/>
        </authorList>
    </citation>
    <scope>NUCLEOTIDE SEQUENCE [LARGE SCALE GENOMIC DNA]</scope>
    <source>
        <strain evidence="4 5">NEAU-Ht49</strain>
    </source>
</reference>
<keyword evidence="2" id="KW-0812">Transmembrane</keyword>
<sequence length="544" mass="57711">MGLDARQGGSSPTPPTRRKARPRPDGVVSSTPGPVSRPSDHARAPRQPGDHRPRGGGHRRPIGGEMRASLDPSPQGTRGRTRWIAGLVLILGTVLSACGVPHGGNAAPSFPGLSTTPVTFRGDGGVTLHGTVVAPPPGRERRAAVVLLHGAGPVTRAEYRNEAEAFARRGIVALVFDKRTAGYSSFHRSYQVLAGDAVAATRALRSQPGVDPDRVGIWGLSEGAWVAVLAANRAPEIAFVITAGAVGMSPARQQAWSYGEFLHHAGVSGSLDHMMQKTGVRQVVGAGLFPEADYDPVPSWEHLRQPVLALWGTLDHEAAPRESSQVIQDALRRGGNTRAAIRFVPDARHNLHVSANGGFDRPYELAPGSADLQATWIKTGVATGSTRPPSQSHPTSAVTRLAPYESPWGQVAAFALFALAFLGHPLVAAARRIRRTPLATPVRRQARLLATFGATSVLGGVVYFFFLVFTAANLIGPVIGGQTIPWLILHLLAVATLVTTVTTAASAWRHRHRLTTGDRVHCGLLLAAGTVFLPWALYWGLLGS</sequence>
<evidence type="ECO:0000256" key="1">
    <source>
        <dbReference type="SAM" id="MobiDB-lite"/>
    </source>
</evidence>
<evidence type="ECO:0000313" key="5">
    <source>
        <dbReference type="Proteomes" id="UP000282674"/>
    </source>
</evidence>
<keyword evidence="4" id="KW-0378">Hydrolase</keyword>
<dbReference type="GO" id="GO:0008236">
    <property type="term" value="F:serine-type peptidase activity"/>
    <property type="evidence" value="ECO:0007669"/>
    <property type="project" value="InterPro"/>
</dbReference>
<name>A0A3M2LHY0_9ACTN</name>
<dbReference type="PANTHER" id="PTHR43265:SF1">
    <property type="entry name" value="ESTERASE ESTD"/>
    <property type="match status" value="1"/>
</dbReference>
<feature type="transmembrane region" description="Helical" evidence="2">
    <location>
        <begin position="520"/>
        <end position="541"/>
    </location>
</feature>
<dbReference type="Gene3D" id="3.40.50.1820">
    <property type="entry name" value="alpha/beta hydrolase"/>
    <property type="match status" value="1"/>
</dbReference>
<dbReference type="EMBL" id="RFFG01000117">
    <property type="protein sequence ID" value="RMI37064.1"/>
    <property type="molecule type" value="Genomic_DNA"/>
</dbReference>
<protein>
    <submittedName>
        <fullName evidence="4">Alpha/beta hydrolase</fullName>
    </submittedName>
</protein>
<dbReference type="InterPro" id="IPR053145">
    <property type="entry name" value="AB_hydrolase_Est10"/>
</dbReference>
<feature type="region of interest" description="Disordered" evidence="1">
    <location>
        <begin position="1"/>
        <end position="78"/>
    </location>
</feature>
<keyword evidence="2" id="KW-0472">Membrane</keyword>
<dbReference type="PANTHER" id="PTHR43265">
    <property type="entry name" value="ESTERASE ESTD"/>
    <property type="match status" value="1"/>
</dbReference>
<keyword evidence="5" id="KW-1185">Reference proteome</keyword>
<feature type="compositionally biased region" description="Basic and acidic residues" evidence="1">
    <location>
        <begin position="38"/>
        <end position="53"/>
    </location>
</feature>
<feature type="transmembrane region" description="Helical" evidence="2">
    <location>
        <begin position="408"/>
        <end position="427"/>
    </location>
</feature>
<accession>A0A3M2LHY0</accession>
<feature type="transmembrane region" description="Helical" evidence="2">
    <location>
        <begin position="448"/>
        <end position="472"/>
    </location>
</feature>
<feature type="domain" description="Peptidase S9 prolyl oligopeptidase catalytic" evidence="3">
    <location>
        <begin position="160"/>
        <end position="352"/>
    </location>
</feature>
<evidence type="ECO:0000259" key="3">
    <source>
        <dbReference type="Pfam" id="PF00326"/>
    </source>
</evidence>
<dbReference type="Proteomes" id="UP000282674">
    <property type="component" value="Unassembled WGS sequence"/>
</dbReference>
<gene>
    <name evidence="4" type="ORF">EBO15_36880</name>
</gene>
<feature type="transmembrane region" description="Helical" evidence="2">
    <location>
        <begin position="484"/>
        <end position="508"/>
    </location>
</feature>
<dbReference type="GO" id="GO:0052689">
    <property type="term" value="F:carboxylic ester hydrolase activity"/>
    <property type="evidence" value="ECO:0007669"/>
    <property type="project" value="TreeGrafter"/>
</dbReference>
<keyword evidence="2" id="KW-1133">Transmembrane helix</keyword>
<organism evidence="4 5">
    <name type="scientific">Actinomadura harenae</name>
    <dbReference type="NCBI Taxonomy" id="2483351"/>
    <lineage>
        <taxon>Bacteria</taxon>
        <taxon>Bacillati</taxon>
        <taxon>Actinomycetota</taxon>
        <taxon>Actinomycetes</taxon>
        <taxon>Streptosporangiales</taxon>
        <taxon>Thermomonosporaceae</taxon>
        <taxon>Actinomadura</taxon>
    </lineage>
</organism>
<comment type="caution">
    <text evidence="4">The sequence shown here is derived from an EMBL/GenBank/DDBJ whole genome shotgun (WGS) entry which is preliminary data.</text>
</comment>
<dbReference type="Pfam" id="PF00326">
    <property type="entry name" value="Peptidase_S9"/>
    <property type="match status" value="1"/>
</dbReference>